<dbReference type="EMBL" id="BNAV01000002">
    <property type="protein sequence ID" value="GHF45801.1"/>
    <property type="molecule type" value="Genomic_DNA"/>
</dbReference>
<dbReference type="OrthoDB" id="3628274at2"/>
<evidence type="ECO:0000313" key="3">
    <source>
        <dbReference type="Proteomes" id="UP000658656"/>
    </source>
</evidence>
<proteinExistence type="predicted"/>
<keyword evidence="3" id="KW-1185">Reference proteome</keyword>
<comment type="caution">
    <text evidence="2">The sequence shown here is derived from an EMBL/GenBank/DDBJ whole genome shotgun (WGS) entry which is preliminary data.</text>
</comment>
<evidence type="ECO:0000313" key="2">
    <source>
        <dbReference type="EMBL" id="GHF45801.1"/>
    </source>
</evidence>
<keyword evidence="1" id="KW-0472">Membrane</keyword>
<keyword evidence="1" id="KW-0812">Transmembrane</keyword>
<feature type="transmembrane region" description="Helical" evidence="1">
    <location>
        <begin position="84"/>
        <end position="108"/>
    </location>
</feature>
<protein>
    <submittedName>
        <fullName evidence="2">Uncharacterized protein</fullName>
    </submittedName>
</protein>
<dbReference type="Proteomes" id="UP000658656">
    <property type="component" value="Unassembled WGS sequence"/>
</dbReference>
<name>A0A8H9IY48_9PSEU</name>
<keyword evidence="1" id="KW-1133">Transmembrane helix</keyword>
<organism evidence="2 3">
    <name type="scientific">Amycolatopsis bartoniae</name>
    <dbReference type="NCBI Taxonomy" id="941986"/>
    <lineage>
        <taxon>Bacteria</taxon>
        <taxon>Bacillati</taxon>
        <taxon>Actinomycetota</taxon>
        <taxon>Actinomycetes</taxon>
        <taxon>Pseudonocardiales</taxon>
        <taxon>Pseudonocardiaceae</taxon>
        <taxon>Amycolatopsis</taxon>
    </lineage>
</organism>
<feature type="transmembrane region" description="Helical" evidence="1">
    <location>
        <begin position="12"/>
        <end position="40"/>
    </location>
</feature>
<sequence>MGMDDQRSRGGGTGIPAAVLALLGGLFHLIGVAGGAVMLAGDDDLGRALLTFLLHVIVAGVLTTGGVGLILAKPFGRAFTIAGAALALVLYVTVLVLGSFGIYFLGLANNTLPIGYTALLCLPAVATLVLASLRPTARWVTSGWS</sequence>
<reference evidence="2" key="1">
    <citation type="journal article" date="2014" name="Int. J. Syst. Evol. Microbiol.">
        <title>Complete genome sequence of Corynebacterium casei LMG S-19264T (=DSM 44701T), isolated from a smear-ripened cheese.</title>
        <authorList>
            <consortium name="US DOE Joint Genome Institute (JGI-PGF)"/>
            <person name="Walter F."/>
            <person name="Albersmeier A."/>
            <person name="Kalinowski J."/>
            <person name="Ruckert C."/>
        </authorList>
    </citation>
    <scope>NUCLEOTIDE SEQUENCE</scope>
    <source>
        <strain evidence="2">CGMCC 4.7679</strain>
    </source>
</reference>
<feature type="transmembrane region" description="Helical" evidence="1">
    <location>
        <begin position="114"/>
        <end position="133"/>
    </location>
</feature>
<feature type="transmembrane region" description="Helical" evidence="1">
    <location>
        <begin position="52"/>
        <end position="72"/>
    </location>
</feature>
<evidence type="ECO:0000256" key="1">
    <source>
        <dbReference type="SAM" id="Phobius"/>
    </source>
</evidence>
<dbReference type="AlphaFoldDB" id="A0A8H9IY48"/>
<accession>A0A8H9IY48</accession>
<reference evidence="2" key="2">
    <citation type="submission" date="2020-09" db="EMBL/GenBank/DDBJ databases">
        <authorList>
            <person name="Sun Q."/>
            <person name="Zhou Y."/>
        </authorList>
    </citation>
    <scope>NUCLEOTIDE SEQUENCE</scope>
    <source>
        <strain evidence="2">CGMCC 4.7679</strain>
    </source>
</reference>
<gene>
    <name evidence="2" type="ORF">GCM10017566_18560</name>
</gene>